<accession>A0ABV6ICD5</accession>
<dbReference type="InterPro" id="IPR004843">
    <property type="entry name" value="Calcineurin-like_PHP"/>
</dbReference>
<evidence type="ECO:0000256" key="1">
    <source>
        <dbReference type="ARBA" id="ARBA00022729"/>
    </source>
</evidence>
<evidence type="ECO:0000259" key="3">
    <source>
        <dbReference type="Pfam" id="PF00149"/>
    </source>
</evidence>
<dbReference type="EC" id="3.1.-.-" evidence="4"/>
<protein>
    <submittedName>
        <fullName evidence="4">Metallophosphoesterase family protein</fullName>
        <ecNumber evidence="4">3.1.-.-</ecNumber>
    </submittedName>
</protein>
<dbReference type="InterPro" id="IPR039331">
    <property type="entry name" value="PAPs-like"/>
</dbReference>
<dbReference type="PANTHER" id="PTHR22953">
    <property type="entry name" value="ACID PHOSPHATASE RELATED"/>
    <property type="match status" value="1"/>
</dbReference>
<name>A0ABV6ICD5_9BURK</name>
<dbReference type="SUPFAM" id="SSF56300">
    <property type="entry name" value="Metallo-dependent phosphatases"/>
    <property type="match status" value="1"/>
</dbReference>
<dbReference type="Proteomes" id="UP001589844">
    <property type="component" value="Unassembled WGS sequence"/>
</dbReference>
<evidence type="ECO:0000313" key="4">
    <source>
        <dbReference type="EMBL" id="MFC0349495.1"/>
    </source>
</evidence>
<feature type="domain" description="Calcineurin-like phosphoesterase" evidence="3">
    <location>
        <begin position="74"/>
        <end position="239"/>
    </location>
</feature>
<comment type="caution">
    <text evidence="4">The sequence shown here is derived from an EMBL/GenBank/DDBJ whole genome shotgun (WGS) entry which is preliminary data.</text>
</comment>
<proteinExistence type="predicted"/>
<keyword evidence="4" id="KW-0378">Hydrolase</keyword>
<organism evidence="4 5">
    <name type="scientific">Undibacterium danionis</name>
    <dbReference type="NCBI Taxonomy" id="1812100"/>
    <lineage>
        <taxon>Bacteria</taxon>
        <taxon>Pseudomonadati</taxon>
        <taxon>Pseudomonadota</taxon>
        <taxon>Betaproteobacteria</taxon>
        <taxon>Burkholderiales</taxon>
        <taxon>Oxalobacteraceae</taxon>
        <taxon>Undibacterium</taxon>
    </lineage>
</organism>
<dbReference type="GO" id="GO:0016787">
    <property type="term" value="F:hydrolase activity"/>
    <property type="evidence" value="ECO:0007669"/>
    <property type="project" value="UniProtKB-KW"/>
</dbReference>
<feature type="chain" id="PRO_5047380675" evidence="2">
    <location>
        <begin position="35"/>
        <end position="322"/>
    </location>
</feature>
<feature type="signal peptide" evidence="2">
    <location>
        <begin position="1"/>
        <end position="34"/>
    </location>
</feature>
<evidence type="ECO:0000256" key="2">
    <source>
        <dbReference type="SAM" id="SignalP"/>
    </source>
</evidence>
<dbReference type="Pfam" id="PF00149">
    <property type="entry name" value="Metallophos"/>
    <property type="match status" value="1"/>
</dbReference>
<reference evidence="4 5" key="1">
    <citation type="submission" date="2024-09" db="EMBL/GenBank/DDBJ databases">
        <authorList>
            <person name="Sun Q."/>
            <person name="Mori K."/>
        </authorList>
    </citation>
    <scope>NUCLEOTIDE SEQUENCE [LARGE SCALE GENOMIC DNA]</scope>
    <source>
        <strain evidence="4 5">CCM 8677</strain>
    </source>
</reference>
<dbReference type="Gene3D" id="3.60.21.10">
    <property type="match status" value="1"/>
</dbReference>
<sequence length="322" mass="35713">MFPVIPAIPAIPSISRLSFILISLFLLSTSQAQAQKENKDNKAGNKSAPVTFTLFAAGDIADCRKKPAEQTMAAQTAQLIEQGLVQDKNAYAVSLGDNTYPIGKPSEFSDCYEKTWGKFKTRTLPSPGNHDYGVPLAQGYYNYFDELAGSERRGYYKKVLGNWLLLSLNSNIKQQAMRDQITWLKNELKEKQNSCVLAFWHHPVFSSGGHGDTAIMQEAWQLLADAGADIVLASHDHNYERFTPLDKNGRRHDKGIRSFVVGTGGAKLTPMFFPKSISDIRQNEVHGVLKLQLHANSYDWEFLATPGTIASGFSDKGHSTCH</sequence>
<dbReference type="PANTHER" id="PTHR22953:SF153">
    <property type="entry name" value="PURPLE ACID PHOSPHATASE"/>
    <property type="match status" value="1"/>
</dbReference>
<evidence type="ECO:0000313" key="5">
    <source>
        <dbReference type="Proteomes" id="UP001589844"/>
    </source>
</evidence>
<keyword evidence="1 2" id="KW-0732">Signal</keyword>
<dbReference type="EMBL" id="JBHLXJ010000007">
    <property type="protein sequence ID" value="MFC0349495.1"/>
    <property type="molecule type" value="Genomic_DNA"/>
</dbReference>
<dbReference type="InterPro" id="IPR029052">
    <property type="entry name" value="Metallo-depent_PP-like"/>
</dbReference>
<gene>
    <name evidence="4" type="ORF">ACFFJH_06730</name>
</gene>
<keyword evidence="5" id="KW-1185">Reference proteome</keyword>
<dbReference type="RefSeq" id="WP_390211142.1">
    <property type="nucleotide sequence ID" value="NZ_JBHLXJ010000007.1"/>
</dbReference>